<dbReference type="KEGG" id="plad:PPGU16_81070"/>
<proteinExistence type="inferred from homology"/>
<geneLocation type="plasmid" evidence="3 4">
    <name>PPGU16_p2</name>
</geneLocation>
<dbReference type="SUPFAM" id="SSF51735">
    <property type="entry name" value="NAD(P)-binding Rossmann-fold domains"/>
    <property type="match status" value="1"/>
</dbReference>
<dbReference type="Proteomes" id="UP000510888">
    <property type="component" value="Plasmid PPGU16_p2"/>
</dbReference>
<dbReference type="GO" id="GO:0016491">
    <property type="term" value="F:oxidoreductase activity"/>
    <property type="evidence" value="ECO:0007669"/>
    <property type="project" value="UniProtKB-KW"/>
</dbReference>
<organism evidence="3 4">
    <name type="scientific">Paraburkholderia largidicola</name>
    <dbReference type="NCBI Taxonomy" id="3014751"/>
    <lineage>
        <taxon>Bacteria</taxon>
        <taxon>Pseudomonadati</taxon>
        <taxon>Pseudomonadota</taxon>
        <taxon>Betaproteobacteria</taxon>
        <taxon>Burkholderiales</taxon>
        <taxon>Burkholderiaceae</taxon>
        <taxon>Paraburkholderia</taxon>
    </lineage>
</organism>
<evidence type="ECO:0008006" key="5">
    <source>
        <dbReference type="Google" id="ProtNLM"/>
    </source>
</evidence>
<name>A0A7I8C570_9BURK</name>
<sequence>MSSFSGKTVLVSGGASGIGERVAEEIVARGGNVVIGDVNSDLGAALNSRLGKNSAFVELNVSNNRDCVRAVESAQSQFGGLDFLVNCAIAMNAKPLIDLPEEGWRKTVDVGLTGTFLMCRAFAAHLLRRGTLGAIVNVSSIGGQHPYGGRARTAR</sequence>
<keyword evidence="2" id="KW-0560">Oxidoreductase</keyword>
<protein>
    <recommendedName>
        <fullName evidence="5">Short-chain dehydrogenase</fullName>
    </recommendedName>
</protein>
<dbReference type="CDD" id="cd05233">
    <property type="entry name" value="SDR_c"/>
    <property type="match status" value="1"/>
</dbReference>
<comment type="similarity">
    <text evidence="1">Belongs to the short-chain dehydrogenases/reductases (SDR) family.</text>
</comment>
<reference evidence="3 4" key="1">
    <citation type="journal article" date="2020" name="Genes (Basel)">
        <title>Genomic Comparison of Insect Gut Symbionts from Divergent Burkholderia Subclades.</title>
        <authorList>
            <person name="Takeshita K."/>
            <person name="Kikuchi Y."/>
        </authorList>
    </citation>
    <scope>NUCLEOTIDE SEQUENCE [LARGE SCALE GENOMIC DNA]</scope>
    <source>
        <strain evidence="3 4">PGU16</strain>
        <plasmid evidence="3 4">PPGU16_p2</plasmid>
    </source>
</reference>
<accession>A0A7I8C570</accession>
<dbReference type="InterPro" id="IPR036291">
    <property type="entry name" value="NAD(P)-bd_dom_sf"/>
</dbReference>
<evidence type="ECO:0000256" key="2">
    <source>
        <dbReference type="ARBA" id="ARBA00023002"/>
    </source>
</evidence>
<dbReference type="PANTHER" id="PTHR24321:SF8">
    <property type="entry name" value="ESTRADIOL 17-BETA-DEHYDROGENASE 8-RELATED"/>
    <property type="match status" value="1"/>
</dbReference>
<keyword evidence="3" id="KW-0614">Plasmid</keyword>
<dbReference type="Gene3D" id="3.40.50.720">
    <property type="entry name" value="NAD(P)-binding Rossmann-like Domain"/>
    <property type="match status" value="1"/>
</dbReference>
<dbReference type="EMBL" id="AP023177">
    <property type="protein sequence ID" value="BCF95040.1"/>
    <property type="molecule type" value="Genomic_DNA"/>
</dbReference>
<dbReference type="Pfam" id="PF00106">
    <property type="entry name" value="adh_short"/>
    <property type="match status" value="1"/>
</dbReference>
<dbReference type="PRINTS" id="PR00081">
    <property type="entry name" value="GDHRDH"/>
</dbReference>
<dbReference type="PANTHER" id="PTHR24321">
    <property type="entry name" value="DEHYDROGENASES, SHORT CHAIN"/>
    <property type="match status" value="1"/>
</dbReference>
<dbReference type="InterPro" id="IPR002347">
    <property type="entry name" value="SDR_fam"/>
</dbReference>
<evidence type="ECO:0000313" key="4">
    <source>
        <dbReference type="Proteomes" id="UP000510888"/>
    </source>
</evidence>
<gene>
    <name evidence="3" type="ORF">PPGU16_81070</name>
</gene>
<evidence type="ECO:0000256" key="1">
    <source>
        <dbReference type="ARBA" id="ARBA00006484"/>
    </source>
</evidence>
<keyword evidence="4" id="KW-1185">Reference proteome</keyword>
<evidence type="ECO:0000313" key="3">
    <source>
        <dbReference type="EMBL" id="BCF95040.1"/>
    </source>
</evidence>
<dbReference type="AlphaFoldDB" id="A0A7I8C570"/>